<protein>
    <recommendedName>
        <fullName evidence="4">Methyltransferase domain-containing protein</fullName>
    </recommendedName>
</protein>
<sequence>MRTRDIQPEWMDQPGLSSERHAAALSGLVRLNSFTGVSAAMYRQLRKLAVNRNGRAMKVLDIASGAGDVPIAWAKKARRDGLALQVTTIDISHFAAEEQQRRASAAGVTIRSLTADCLTAPLPQGFDLVTCSLFMHHLNHSEVVRLLQSMQVAANDGILICDLDRSRANLGLVTIGAHMLSRSRIVHHDAKVSVRSAFTAEEFKAIAEKSLSRPVSVWRSFPCRFIATLDTSTVVESSVAFA</sequence>
<evidence type="ECO:0000313" key="6">
    <source>
        <dbReference type="Proteomes" id="UP000318288"/>
    </source>
</evidence>
<dbReference type="SUPFAM" id="SSF53335">
    <property type="entry name" value="S-adenosyl-L-methionine-dependent methyltransferases"/>
    <property type="match status" value="1"/>
</dbReference>
<dbReference type="CDD" id="cd02440">
    <property type="entry name" value="AdoMet_MTases"/>
    <property type="match status" value="1"/>
</dbReference>
<evidence type="ECO:0000256" key="3">
    <source>
        <dbReference type="ARBA" id="ARBA00022691"/>
    </source>
</evidence>
<dbReference type="InterPro" id="IPR029063">
    <property type="entry name" value="SAM-dependent_MTases_sf"/>
</dbReference>
<dbReference type="Gene3D" id="3.40.50.150">
    <property type="entry name" value="Vaccinia Virus protein VP39"/>
    <property type="match status" value="1"/>
</dbReference>
<proteinExistence type="predicted"/>
<dbReference type="RefSeq" id="WP_146461945.1">
    <property type="nucleotide sequence ID" value="NZ_SJPW01000008.1"/>
</dbReference>
<dbReference type="GO" id="GO:0008168">
    <property type="term" value="F:methyltransferase activity"/>
    <property type="evidence" value="ECO:0007669"/>
    <property type="project" value="UniProtKB-KW"/>
</dbReference>
<accession>A0A5C6EG44</accession>
<feature type="domain" description="Methyltransferase" evidence="4">
    <location>
        <begin position="59"/>
        <end position="151"/>
    </location>
</feature>
<gene>
    <name evidence="5" type="ORF">Poly51_56150</name>
</gene>
<evidence type="ECO:0000313" key="5">
    <source>
        <dbReference type="EMBL" id="TWU46219.1"/>
    </source>
</evidence>
<dbReference type="GO" id="GO:0032259">
    <property type="term" value="P:methylation"/>
    <property type="evidence" value="ECO:0007669"/>
    <property type="project" value="UniProtKB-KW"/>
</dbReference>
<dbReference type="EMBL" id="SJPW01000008">
    <property type="protein sequence ID" value="TWU46219.1"/>
    <property type="molecule type" value="Genomic_DNA"/>
</dbReference>
<dbReference type="InterPro" id="IPR041698">
    <property type="entry name" value="Methyltransf_25"/>
</dbReference>
<comment type="caution">
    <text evidence="5">The sequence shown here is derived from an EMBL/GenBank/DDBJ whole genome shotgun (WGS) entry which is preliminary data.</text>
</comment>
<dbReference type="PANTHER" id="PTHR43464:SF19">
    <property type="entry name" value="UBIQUINONE BIOSYNTHESIS O-METHYLTRANSFERASE, MITOCHONDRIAL"/>
    <property type="match status" value="1"/>
</dbReference>
<name>A0A5C6EG44_9BACT</name>
<organism evidence="5 6">
    <name type="scientific">Rubripirellula tenax</name>
    <dbReference type="NCBI Taxonomy" id="2528015"/>
    <lineage>
        <taxon>Bacteria</taxon>
        <taxon>Pseudomonadati</taxon>
        <taxon>Planctomycetota</taxon>
        <taxon>Planctomycetia</taxon>
        <taxon>Pirellulales</taxon>
        <taxon>Pirellulaceae</taxon>
        <taxon>Rubripirellula</taxon>
    </lineage>
</organism>
<evidence type="ECO:0000259" key="4">
    <source>
        <dbReference type="Pfam" id="PF13649"/>
    </source>
</evidence>
<keyword evidence="6" id="KW-1185">Reference proteome</keyword>
<keyword evidence="3" id="KW-0949">S-adenosyl-L-methionine</keyword>
<keyword evidence="1" id="KW-0489">Methyltransferase</keyword>
<dbReference type="OrthoDB" id="9800454at2"/>
<dbReference type="Pfam" id="PF13649">
    <property type="entry name" value="Methyltransf_25"/>
    <property type="match status" value="1"/>
</dbReference>
<dbReference type="PANTHER" id="PTHR43464">
    <property type="entry name" value="METHYLTRANSFERASE"/>
    <property type="match status" value="1"/>
</dbReference>
<dbReference type="Proteomes" id="UP000318288">
    <property type="component" value="Unassembled WGS sequence"/>
</dbReference>
<evidence type="ECO:0000256" key="2">
    <source>
        <dbReference type="ARBA" id="ARBA00022679"/>
    </source>
</evidence>
<keyword evidence="2" id="KW-0808">Transferase</keyword>
<evidence type="ECO:0000256" key="1">
    <source>
        <dbReference type="ARBA" id="ARBA00022603"/>
    </source>
</evidence>
<dbReference type="AlphaFoldDB" id="A0A5C6EG44"/>
<reference evidence="5 6" key="1">
    <citation type="submission" date="2019-02" db="EMBL/GenBank/DDBJ databases">
        <title>Deep-cultivation of Planctomycetes and their phenomic and genomic characterization uncovers novel biology.</title>
        <authorList>
            <person name="Wiegand S."/>
            <person name="Jogler M."/>
            <person name="Boedeker C."/>
            <person name="Pinto D."/>
            <person name="Vollmers J."/>
            <person name="Rivas-Marin E."/>
            <person name="Kohn T."/>
            <person name="Peeters S.H."/>
            <person name="Heuer A."/>
            <person name="Rast P."/>
            <person name="Oberbeckmann S."/>
            <person name="Bunk B."/>
            <person name="Jeske O."/>
            <person name="Meyerdierks A."/>
            <person name="Storesund J.E."/>
            <person name="Kallscheuer N."/>
            <person name="Luecker S."/>
            <person name="Lage O.M."/>
            <person name="Pohl T."/>
            <person name="Merkel B.J."/>
            <person name="Hornburger P."/>
            <person name="Mueller R.-W."/>
            <person name="Bruemmer F."/>
            <person name="Labrenz M."/>
            <person name="Spormann A.M."/>
            <person name="Op Den Camp H."/>
            <person name="Overmann J."/>
            <person name="Amann R."/>
            <person name="Jetten M.S.M."/>
            <person name="Mascher T."/>
            <person name="Medema M.H."/>
            <person name="Devos D.P."/>
            <person name="Kaster A.-K."/>
            <person name="Ovreas L."/>
            <person name="Rohde M."/>
            <person name="Galperin M.Y."/>
            <person name="Jogler C."/>
        </authorList>
    </citation>
    <scope>NUCLEOTIDE SEQUENCE [LARGE SCALE GENOMIC DNA]</scope>
    <source>
        <strain evidence="5 6">Poly51</strain>
    </source>
</reference>